<proteinExistence type="predicted"/>
<gene>
    <name evidence="1" type="ORF">skT53_24710</name>
</gene>
<organism evidence="1 2">
    <name type="scientific">Effusibacillus dendaii</name>
    <dbReference type="NCBI Taxonomy" id="2743772"/>
    <lineage>
        <taxon>Bacteria</taxon>
        <taxon>Bacillati</taxon>
        <taxon>Bacillota</taxon>
        <taxon>Bacilli</taxon>
        <taxon>Bacillales</taxon>
        <taxon>Alicyclobacillaceae</taxon>
        <taxon>Effusibacillus</taxon>
    </lineage>
</organism>
<protein>
    <submittedName>
        <fullName evidence="1">Uncharacterized protein</fullName>
    </submittedName>
</protein>
<dbReference type="RefSeq" id="WP_200757514.1">
    <property type="nucleotide sequence ID" value="NZ_AP023366.1"/>
</dbReference>
<reference evidence="1 2" key="1">
    <citation type="submission" date="2020-08" db="EMBL/GenBank/DDBJ databases">
        <title>Complete Genome Sequence of Effusibacillus dendaii Strain skT53, Isolated from Farmland soil.</title>
        <authorList>
            <person name="Konishi T."/>
            <person name="Kawasaki H."/>
        </authorList>
    </citation>
    <scope>NUCLEOTIDE SEQUENCE [LARGE SCALE GENOMIC DNA]</scope>
    <source>
        <strain evidence="2">skT53</strain>
    </source>
</reference>
<name>A0A7I8DF46_9BACL</name>
<dbReference type="AlphaFoldDB" id="A0A7I8DF46"/>
<accession>A0A7I8DF46</accession>
<dbReference type="Proteomes" id="UP000593802">
    <property type="component" value="Chromosome"/>
</dbReference>
<dbReference type="EMBL" id="AP023366">
    <property type="protein sequence ID" value="BCJ87486.1"/>
    <property type="molecule type" value="Genomic_DNA"/>
</dbReference>
<evidence type="ECO:0000313" key="2">
    <source>
        <dbReference type="Proteomes" id="UP000593802"/>
    </source>
</evidence>
<evidence type="ECO:0000313" key="1">
    <source>
        <dbReference type="EMBL" id="BCJ87486.1"/>
    </source>
</evidence>
<keyword evidence="2" id="KW-1185">Reference proteome</keyword>
<dbReference type="KEGG" id="eff:skT53_24710"/>
<sequence length="55" mass="6478">MDIQVETNELKRIFFDEHRHGERFAATHGKRIRPQVITEVEKFRICGTMHGGLEL</sequence>